<accession>B3QZY3</accession>
<dbReference type="GO" id="GO:0006412">
    <property type="term" value="P:translation"/>
    <property type="evidence" value="ECO:0007669"/>
    <property type="project" value="UniProtKB-UniRule"/>
</dbReference>
<dbReference type="HAMAP" id="MF_00532_B">
    <property type="entry name" value="Ribosomal_uS9_B"/>
    <property type="match status" value="1"/>
</dbReference>
<dbReference type="Pfam" id="PF00380">
    <property type="entry name" value="Ribosomal_S9"/>
    <property type="match status" value="1"/>
</dbReference>
<evidence type="ECO:0000256" key="3">
    <source>
        <dbReference type="ARBA" id="ARBA00023274"/>
    </source>
</evidence>
<dbReference type="InterPro" id="IPR023035">
    <property type="entry name" value="Ribosomal_uS9_bac/plastid"/>
</dbReference>
<comment type="similarity">
    <text evidence="1 5 6">Belongs to the universal ribosomal protein uS9 family.</text>
</comment>
<proteinExistence type="inferred from homology"/>
<dbReference type="NCBIfam" id="NF001099">
    <property type="entry name" value="PRK00132.1"/>
    <property type="match status" value="1"/>
</dbReference>
<organism evidence="8 9">
    <name type="scientific">Phytoplasma mali (strain AT)</name>
    <dbReference type="NCBI Taxonomy" id="482235"/>
    <lineage>
        <taxon>Bacteria</taxon>
        <taxon>Bacillati</taxon>
        <taxon>Mycoplasmatota</taxon>
        <taxon>Mollicutes</taxon>
        <taxon>Acholeplasmatales</taxon>
        <taxon>Acholeplasmataceae</taxon>
        <taxon>Candidatus Phytoplasma</taxon>
        <taxon>16SrX (Apple proliferation group)</taxon>
    </lineage>
</organism>
<dbReference type="GO" id="GO:0022627">
    <property type="term" value="C:cytosolic small ribosomal subunit"/>
    <property type="evidence" value="ECO:0007669"/>
    <property type="project" value="TreeGrafter"/>
</dbReference>
<dbReference type="GO" id="GO:0003723">
    <property type="term" value="F:RNA binding"/>
    <property type="evidence" value="ECO:0007669"/>
    <property type="project" value="TreeGrafter"/>
</dbReference>
<dbReference type="EMBL" id="CU469464">
    <property type="protein sequence ID" value="CAP18520.1"/>
    <property type="molecule type" value="Genomic_DNA"/>
</dbReference>
<evidence type="ECO:0000256" key="7">
    <source>
        <dbReference type="SAM" id="MobiDB-lite"/>
    </source>
</evidence>
<evidence type="ECO:0000256" key="1">
    <source>
        <dbReference type="ARBA" id="ARBA00005251"/>
    </source>
</evidence>
<evidence type="ECO:0000313" key="9">
    <source>
        <dbReference type="Proteomes" id="UP000002020"/>
    </source>
</evidence>
<feature type="region of interest" description="Disordered" evidence="7">
    <location>
        <begin position="104"/>
        <end position="129"/>
    </location>
</feature>
<protein>
    <recommendedName>
        <fullName evidence="4 5">Small ribosomal subunit protein uS9</fullName>
    </recommendedName>
</protein>
<sequence length="129" mass="14782">MKNQYFGLGRRKRAVARVILTKGTGNIIVNKKKFEEYIPFITKRLETLYPLKLTDSLEKYDVMVNVNGGGLVSQSGAMRLGISKSLLIINPEWRTVLKKAGLLTRDPRSKERKKYGLKKARRAPQFSKR</sequence>
<keyword evidence="2 5" id="KW-0689">Ribosomal protein</keyword>
<gene>
    <name evidence="5 8" type="primary">rpsI</name>
    <name evidence="8" type="ordered locus">ATP_00333</name>
</gene>
<keyword evidence="9" id="KW-1185">Reference proteome</keyword>
<name>B3QZY3_PHYMT</name>
<dbReference type="PANTHER" id="PTHR21569:SF1">
    <property type="entry name" value="SMALL RIBOSOMAL SUBUNIT PROTEIN US9M"/>
    <property type="match status" value="1"/>
</dbReference>
<dbReference type="InterPro" id="IPR000754">
    <property type="entry name" value="Ribosomal_uS9"/>
</dbReference>
<dbReference type="SUPFAM" id="SSF54211">
    <property type="entry name" value="Ribosomal protein S5 domain 2-like"/>
    <property type="match status" value="1"/>
</dbReference>
<evidence type="ECO:0000256" key="6">
    <source>
        <dbReference type="RuleBase" id="RU003815"/>
    </source>
</evidence>
<dbReference type="HOGENOM" id="CLU_046483_2_1_14"/>
<dbReference type="PROSITE" id="PS00360">
    <property type="entry name" value="RIBOSOMAL_S9"/>
    <property type="match status" value="1"/>
</dbReference>
<dbReference type="KEGG" id="pml:ATP_00333"/>
<dbReference type="FunFam" id="3.30.230.10:FF:000001">
    <property type="entry name" value="30S ribosomal protein S9"/>
    <property type="match status" value="1"/>
</dbReference>
<feature type="compositionally biased region" description="Basic residues" evidence="7">
    <location>
        <begin position="110"/>
        <end position="129"/>
    </location>
</feature>
<evidence type="ECO:0000313" key="8">
    <source>
        <dbReference type="EMBL" id="CAP18520.1"/>
    </source>
</evidence>
<keyword evidence="3 5" id="KW-0687">Ribonucleoprotein</keyword>
<dbReference type="Proteomes" id="UP000002020">
    <property type="component" value="Chromosome"/>
</dbReference>
<dbReference type="STRING" id="37692.ATP_00333"/>
<dbReference type="AlphaFoldDB" id="B3QZY3"/>
<dbReference type="InterPro" id="IPR020568">
    <property type="entry name" value="Ribosomal_Su5_D2-typ_SF"/>
</dbReference>
<dbReference type="InterPro" id="IPR014721">
    <property type="entry name" value="Ribsml_uS5_D2-typ_fold_subgr"/>
</dbReference>
<evidence type="ECO:0000256" key="5">
    <source>
        <dbReference type="HAMAP-Rule" id="MF_00532"/>
    </source>
</evidence>
<evidence type="ECO:0000256" key="2">
    <source>
        <dbReference type="ARBA" id="ARBA00022980"/>
    </source>
</evidence>
<dbReference type="Gene3D" id="3.30.230.10">
    <property type="match status" value="1"/>
</dbReference>
<reference evidence="8 9" key="1">
    <citation type="journal article" date="2008" name="BMC Genomics">
        <title>The linear chromosome of the plant-pathogenic mycoplasma 'Candidatus Phytoplasma mali'.</title>
        <authorList>
            <person name="Kube M."/>
            <person name="Schneider B."/>
            <person name="Kuhl H."/>
            <person name="Dandekar T."/>
            <person name="Heitmann K."/>
            <person name="Migdoll A.M."/>
            <person name="Reinhardt R."/>
            <person name="Seemueller E."/>
        </authorList>
    </citation>
    <scope>NUCLEOTIDE SEQUENCE [LARGE SCALE GENOMIC DNA]</scope>
    <source>
        <strain evidence="8 9">AT</strain>
    </source>
</reference>
<dbReference type="PANTHER" id="PTHR21569">
    <property type="entry name" value="RIBOSOMAL PROTEIN S9"/>
    <property type="match status" value="1"/>
</dbReference>
<dbReference type="GO" id="GO:0003735">
    <property type="term" value="F:structural constituent of ribosome"/>
    <property type="evidence" value="ECO:0007669"/>
    <property type="project" value="InterPro"/>
</dbReference>
<dbReference type="InterPro" id="IPR020574">
    <property type="entry name" value="Ribosomal_uS9_CS"/>
</dbReference>
<dbReference type="eggNOG" id="COG0103">
    <property type="taxonomic scope" value="Bacteria"/>
</dbReference>
<evidence type="ECO:0000256" key="4">
    <source>
        <dbReference type="ARBA" id="ARBA00035259"/>
    </source>
</evidence>